<dbReference type="PANTHER" id="PTHR47843">
    <property type="entry name" value="BTB DOMAIN-CONTAINING PROTEIN-RELATED"/>
    <property type="match status" value="1"/>
</dbReference>
<protein>
    <recommendedName>
        <fullName evidence="1">BTB domain-containing protein</fullName>
    </recommendedName>
</protein>
<dbReference type="SMART" id="SM00225">
    <property type="entry name" value="BTB"/>
    <property type="match status" value="1"/>
</dbReference>
<evidence type="ECO:0000259" key="1">
    <source>
        <dbReference type="PROSITE" id="PS50097"/>
    </source>
</evidence>
<dbReference type="CDD" id="cd18186">
    <property type="entry name" value="BTB_POZ_ZBTB_KLHL-like"/>
    <property type="match status" value="1"/>
</dbReference>
<dbReference type="PROSITE" id="PS50097">
    <property type="entry name" value="BTB"/>
    <property type="match status" value="1"/>
</dbReference>
<proteinExistence type="predicted"/>
<name>A0A4S9BG80_AURPU</name>
<sequence length="322" mass="36535">MSSAQDGPVILKYRPAFALPGLLENEAPNRYQSFPILPGYHNVSFEEQRLHDTEKPVPSILHHFGMFSQKSLEVLQTGVRVAPQQKTNQRVLDFISPSGPLATILVGSSEAHTEFHVHINVLAHCSPYFQAASKKEWWIIQDGQTFMSLEDDPSAFAIYVEWVYAGRIWRKTQPHDFQDAEFLGLVRAWILGDKFLDHRFKNAVVDCLIAKIAEEGRLDLTLPQVVYDNTLENAPLRRLLVDLYVWHGHKDWVVYSSTTNCKPAAFLSDLSTALFERHSQAAFLKDQCPPFNLCMYHVHPEGDLNARGCTSVHPREILAAKS</sequence>
<dbReference type="Proteomes" id="UP000304928">
    <property type="component" value="Unassembled WGS sequence"/>
</dbReference>
<comment type="caution">
    <text evidence="2">The sequence shown here is derived from an EMBL/GenBank/DDBJ whole genome shotgun (WGS) entry which is preliminary data.</text>
</comment>
<accession>A0A4S9BG80</accession>
<dbReference type="Pfam" id="PF00651">
    <property type="entry name" value="BTB"/>
    <property type="match status" value="1"/>
</dbReference>
<evidence type="ECO:0000313" key="3">
    <source>
        <dbReference type="Proteomes" id="UP000304928"/>
    </source>
</evidence>
<reference evidence="2 3" key="1">
    <citation type="submission" date="2018-10" db="EMBL/GenBank/DDBJ databases">
        <title>Fifty Aureobasidium pullulans genomes reveal a recombining polyextremotolerant generalist.</title>
        <authorList>
            <person name="Gostincar C."/>
            <person name="Turk M."/>
            <person name="Zajc J."/>
            <person name="Gunde-Cimerman N."/>
        </authorList>
    </citation>
    <scope>NUCLEOTIDE SEQUENCE [LARGE SCALE GENOMIC DNA]</scope>
    <source>
        <strain evidence="2 3">EXF-10507</strain>
    </source>
</reference>
<dbReference type="AlphaFoldDB" id="A0A4S9BG80"/>
<dbReference type="InterPro" id="IPR011333">
    <property type="entry name" value="SKP1/BTB/POZ_sf"/>
</dbReference>
<evidence type="ECO:0000313" key="2">
    <source>
        <dbReference type="EMBL" id="THW91576.1"/>
    </source>
</evidence>
<dbReference type="EMBL" id="QZAR01000048">
    <property type="protein sequence ID" value="THW91576.1"/>
    <property type="molecule type" value="Genomic_DNA"/>
</dbReference>
<feature type="domain" description="BTB" evidence="1">
    <location>
        <begin position="100"/>
        <end position="172"/>
    </location>
</feature>
<gene>
    <name evidence="2" type="ORF">D6D15_03740</name>
</gene>
<dbReference type="PANTHER" id="PTHR47843:SF2">
    <property type="entry name" value="BTB DOMAIN-CONTAINING PROTEIN"/>
    <property type="match status" value="1"/>
</dbReference>
<dbReference type="SUPFAM" id="SSF54695">
    <property type="entry name" value="POZ domain"/>
    <property type="match status" value="1"/>
</dbReference>
<dbReference type="Gene3D" id="3.30.710.10">
    <property type="entry name" value="Potassium Channel Kv1.1, Chain A"/>
    <property type="match status" value="1"/>
</dbReference>
<dbReference type="InterPro" id="IPR000210">
    <property type="entry name" value="BTB/POZ_dom"/>
</dbReference>
<organism evidence="2 3">
    <name type="scientific">Aureobasidium pullulans</name>
    <name type="common">Black yeast</name>
    <name type="synonym">Pullularia pullulans</name>
    <dbReference type="NCBI Taxonomy" id="5580"/>
    <lineage>
        <taxon>Eukaryota</taxon>
        <taxon>Fungi</taxon>
        <taxon>Dikarya</taxon>
        <taxon>Ascomycota</taxon>
        <taxon>Pezizomycotina</taxon>
        <taxon>Dothideomycetes</taxon>
        <taxon>Dothideomycetidae</taxon>
        <taxon>Dothideales</taxon>
        <taxon>Saccotheciaceae</taxon>
        <taxon>Aureobasidium</taxon>
    </lineage>
</organism>